<dbReference type="Gene3D" id="3.30.40.10">
    <property type="entry name" value="Zinc/RING finger domain, C3HC4 (zinc finger)"/>
    <property type="match status" value="1"/>
</dbReference>
<dbReference type="InterPro" id="IPR016181">
    <property type="entry name" value="Acyl_CoA_acyltransferase"/>
</dbReference>
<dbReference type="GO" id="GO:0005634">
    <property type="term" value="C:nucleus"/>
    <property type="evidence" value="ECO:0007669"/>
    <property type="project" value="UniProtKB-SubCell"/>
</dbReference>
<dbReference type="Pfam" id="PF23209">
    <property type="entry name" value="IDM1_C"/>
    <property type="match status" value="1"/>
</dbReference>
<dbReference type="SUPFAM" id="SSF57903">
    <property type="entry name" value="FYVE/PHD zinc finger"/>
    <property type="match status" value="1"/>
</dbReference>
<evidence type="ECO:0000313" key="8">
    <source>
        <dbReference type="Proteomes" id="UP000623129"/>
    </source>
</evidence>
<dbReference type="InterPro" id="IPR042163">
    <property type="entry name" value="PHF12"/>
</dbReference>
<dbReference type="InterPro" id="IPR032308">
    <property type="entry name" value="TDBD"/>
</dbReference>
<evidence type="ECO:0000256" key="3">
    <source>
        <dbReference type="ARBA" id="ARBA00022771"/>
    </source>
</evidence>
<dbReference type="AlphaFoldDB" id="A0A833RA51"/>
<keyword evidence="2" id="KW-0479">Metal-binding</keyword>
<dbReference type="Pfam" id="PF16135">
    <property type="entry name" value="TDBD"/>
    <property type="match status" value="1"/>
</dbReference>
<dbReference type="GO" id="GO:0008270">
    <property type="term" value="F:zinc ion binding"/>
    <property type="evidence" value="ECO:0007669"/>
    <property type="project" value="UniProtKB-KW"/>
</dbReference>
<dbReference type="Gene3D" id="3.40.630.30">
    <property type="match status" value="1"/>
</dbReference>
<dbReference type="PROSITE" id="PS01359">
    <property type="entry name" value="ZF_PHD_1"/>
    <property type="match status" value="1"/>
</dbReference>
<keyword evidence="4" id="KW-0862">Zinc</keyword>
<evidence type="ECO:0000259" key="6">
    <source>
        <dbReference type="SMART" id="SM00249"/>
    </source>
</evidence>
<dbReference type="GO" id="GO:0006357">
    <property type="term" value="P:regulation of transcription by RNA polymerase II"/>
    <property type="evidence" value="ECO:0007669"/>
    <property type="project" value="TreeGrafter"/>
</dbReference>
<name>A0A833RA51_9POAL</name>
<dbReference type="GO" id="GO:0003714">
    <property type="term" value="F:transcription corepressor activity"/>
    <property type="evidence" value="ECO:0007669"/>
    <property type="project" value="InterPro"/>
</dbReference>
<comment type="caution">
    <text evidence="7">The sequence shown here is derived from an EMBL/GenBank/DDBJ whole genome shotgun (WGS) entry which is preliminary data.</text>
</comment>
<dbReference type="SUPFAM" id="SSF55729">
    <property type="entry name" value="Acyl-CoA N-acyltransferases (Nat)"/>
    <property type="match status" value="1"/>
</dbReference>
<dbReference type="InterPro" id="IPR011011">
    <property type="entry name" value="Znf_FYVE_PHD"/>
</dbReference>
<dbReference type="EMBL" id="SWLB01000012">
    <property type="protein sequence ID" value="KAF3331759.1"/>
    <property type="molecule type" value="Genomic_DNA"/>
</dbReference>
<proteinExistence type="predicted"/>
<organism evidence="7 8">
    <name type="scientific">Carex littledalei</name>
    <dbReference type="NCBI Taxonomy" id="544730"/>
    <lineage>
        <taxon>Eukaryota</taxon>
        <taxon>Viridiplantae</taxon>
        <taxon>Streptophyta</taxon>
        <taxon>Embryophyta</taxon>
        <taxon>Tracheophyta</taxon>
        <taxon>Spermatophyta</taxon>
        <taxon>Magnoliopsida</taxon>
        <taxon>Liliopsida</taxon>
        <taxon>Poales</taxon>
        <taxon>Cyperaceae</taxon>
        <taxon>Cyperoideae</taxon>
        <taxon>Cariceae</taxon>
        <taxon>Carex</taxon>
        <taxon>Carex subgen. Euthyceras</taxon>
    </lineage>
</organism>
<dbReference type="InterPro" id="IPR019786">
    <property type="entry name" value="Zinc_finger_PHD-type_CS"/>
</dbReference>
<accession>A0A833RA51</accession>
<feature type="domain" description="Zinc finger PHD-type" evidence="6">
    <location>
        <begin position="92"/>
        <end position="132"/>
    </location>
</feature>
<dbReference type="Proteomes" id="UP000623129">
    <property type="component" value="Unassembled WGS sequence"/>
</dbReference>
<dbReference type="InterPro" id="IPR056511">
    <property type="entry name" value="IDM1_C"/>
</dbReference>
<sequence>MPRTRVSYRYRNFTKNGVITCNGIKCICCSKTFSATNFELHAGGVSSGGPLANIYLRDGRSLLKCLVEAMETCNLGMQLEESDDHNSDSDVICSACHHSGLLVKCHNCPSSFHPSCVGLKKSLKRYWCPFCCCRVCGSGVYKANSNYLCDKAAVVCCGQCEGRFHIGCITEDCQDLAFCLAKPWFCNSQCCEVERMLGSLIGKKILISTSAEGLTWSILKYSRCAQDPSANLQPGLMAEQHAKLCLAAEVINECFMPLTEPRTNSDVISDLIFNRESNLSRINFKGFYTIILEKEDEVVAVAAFRVRGDKIAELPFVCTRLKYRRQGMCRHLMTEIEKLLWVLKVERIILPSTKEQLPTWMCISIG</sequence>
<comment type="subcellular location">
    <subcellularLocation>
        <location evidence="1">Nucleus</location>
    </subcellularLocation>
</comment>
<dbReference type="CDD" id="cd04301">
    <property type="entry name" value="NAT_SF"/>
    <property type="match status" value="1"/>
</dbReference>
<keyword evidence="3" id="KW-0863">Zinc-finger</keyword>
<gene>
    <name evidence="7" type="ORF">FCM35_KLT03165</name>
</gene>
<keyword evidence="8" id="KW-1185">Reference proteome</keyword>
<dbReference type="InterPro" id="IPR001965">
    <property type="entry name" value="Znf_PHD"/>
</dbReference>
<evidence type="ECO:0000256" key="4">
    <source>
        <dbReference type="ARBA" id="ARBA00022833"/>
    </source>
</evidence>
<dbReference type="SMART" id="SM00249">
    <property type="entry name" value="PHD"/>
    <property type="match status" value="1"/>
</dbReference>
<reference evidence="7" key="1">
    <citation type="submission" date="2020-01" db="EMBL/GenBank/DDBJ databases">
        <title>Genome sequence of Kobresia littledalei, the first chromosome-level genome in the family Cyperaceae.</title>
        <authorList>
            <person name="Qu G."/>
        </authorList>
    </citation>
    <scope>NUCLEOTIDE SEQUENCE</scope>
    <source>
        <strain evidence="7">C.B.Clarke</strain>
        <tissue evidence="7">Leaf</tissue>
    </source>
</reference>
<protein>
    <recommendedName>
        <fullName evidence="6">Zinc finger PHD-type domain-containing protein</fullName>
    </recommendedName>
</protein>
<evidence type="ECO:0000256" key="2">
    <source>
        <dbReference type="ARBA" id="ARBA00022723"/>
    </source>
</evidence>
<dbReference type="OrthoDB" id="1903104at2759"/>
<evidence type="ECO:0000256" key="1">
    <source>
        <dbReference type="ARBA" id="ARBA00004123"/>
    </source>
</evidence>
<evidence type="ECO:0000256" key="5">
    <source>
        <dbReference type="ARBA" id="ARBA00023242"/>
    </source>
</evidence>
<dbReference type="InterPro" id="IPR013083">
    <property type="entry name" value="Znf_RING/FYVE/PHD"/>
</dbReference>
<dbReference type="PANTHER" id="PTHR46309">
    <property type="entry name" value="PHD FINGER PROTEIN 12"/>
    <property type="match status" value="1"/>
</dbReference>
<keyword evidence="5" id="KW-0539">Nucleus</keyword>
<evidence type="ECO:0000313" key="7">
    <source>
        <dbReference type="EMBL" id="KAF3331759.1"/>
    </source>
</evidence>
<dbReference type="PANTHER" id="PTHR46309:SF12">
    <property type="entry name" value="GB|AAC80581.1"/>
    <property type="match status" value="1"/>
</dbReference>